<name>A0A9P9AJC7_9HYPO</name>
<dbReference type="SUPFAM" id="SSF55205">
    <property type="entry name" value="EPT/RTPC-like"/>
    <property type="match status" value="1"/>
</dbReference>
<dbReference type="InterPro" id="IPR023797">
    <property type="entry name" value="RNA3'_phos_cyclase_dom"/>
</dbReference>
<dbReference type="GO" id="GO:0005634">
    <property type="term" value="C:nucleus"/>
    <property type="evidence" value="ECO:0007669"/>
    <property type="project" value="TreeGrafter"/>
</dbReference>
<evidence type="ECO:0000313" key="3">
    <source>
        <dbReference type="Proteomes" id="UP000777438"/>
    </source>
</evidence>
<protein>
    <submittedName>
        <fullName evidence="2">RNA 3'-terminal phosphate cyclase-domain-containing protein</fullName>
    </submittedName>
</protein>
<dbReference type="Gene3D" id="3.65.10.20">
    <property type="entry name" value="RNA 3'-terminal phosphate cyclase domain"/>
    <property type="match status" value="1"/>
</dbReference>
<dbReference type="EMBL" id="JAGPYM010000018">
    <property type="protein sequence ID" value="KAH6885344.1"/>
    <property type="molecule type" value="Genomic_DNA"/>
</dbReference>
<dbReference type="OrthoDB" id="25029at2759"/>
<comment type="caution">
    <text evidence="2">The sequence shown here is derived from an EMBL/GenBank/DDBJ whole genome shotgun (WGS) entry which is preliminary data.</text>
</comment>
<dbReference type="PANTHER" id="PTHR11096:SF0">
    <property type="entry name" value="RNA 3'-TERMINAL PHOSPHATE CYCLASE"/>
    <property type="match status" value="1"/>
</dbReference>
<keyword evidence="3" id="KW-1185">Reference proteome</keyword>
<dbReference type="GO" id="GO:0006396">
    <property type="term" value="P:RNA processing"/>
    <property type="evidence" value="ECO:0007669"/>
    <property type="project" value="InterPro"/>
</dbReference>
<feature type="domain" description="RNA 3'-terminal phosphate cyclase" evidence="1">
    <location>
        <begin position="11"/>
        <end position="385"/>
    </location>
</feature>
<accession>A0A9P9AJC7</accession>
<dbReference type="Pfam" id="PF01137">
    <property type="entry name" value="RTC"/>
    <property type="match status" value="1"/>
</dbReference>
<gene>
    <name evidence="2" type="ORF">B0T10DRAFT_409152</name>
</gene>
<dbReference type="InterPro" id="IPR036553">
    <property type="entry name" value="RPTC_insert"/>
</dbReference>
<dbReference type="InterPro" id="IPR013792">
    <property type="entry name" value="RNA3'P_cycl/enolpyr_Trfase_a/b"/>
</dbReference>
<organism evidence="2 3">
    <name type="scientific">Thelonectria olida</name>
    <dbReference type="NCBI Taxonomy" id="1576542"/>
    <lineage>
        <taxon>Eukaryota</taxon>
        <taxon>Fungi</taxon>
        <taxon>Dikarya</taxon>
        <taxon>Ascomycota</taxon>
        <taxon>Pezizomycotina</taxon>
        <taxon>Sordariomycetes</taxon>
        <taxon>Hypocreomycetidae</taxon>
        <taxon>Hypocreales</taxon>
        <taxon>Nectriaceae</taxon>
        <taxon>Thelonectria</taxon>
    </lineage>
</organism>
<evidence type="ECO:0000259" key="1">
    <source>
        <dbReference type="Pfam" id="PF01137"/>
    </source>
</evidence>
<evidence type="ECO:0000313" key="2">
    <source>
        <dbReference type="EMBL" id="KAH6885344.1"/>
    </source>
</evidence>
<dbReference type="Proteomes" id="UP000777438">
    <property type="component" value="Unassembled WGS sequence"/>
</dbReference>
<dbReference type="InterPro" id="IPR037136">
    <property type="entry name" value="RNA3'_phos_cyclase_dom_sf"/>
</dbReference>
<sequence length="405" mass="44316">MKPIVLDGRTGEGGGQLVRVAIGLAALTTQPVTITNVRGNREGSRGGGRQHVTSIQWLAEATDADVEGLSVGSKTVTFVPRRRPSELLQRNIRISAASGAASTLLILQAILPFLIFAGNSSGEPIELDISGGTNISFSLSYEYLDQVLLPFLEEQFAIRAERKLKRRGWSLGPQSRGEIWLKLHPLPNRQPLKAKAAVPRKPESYQVASVDVSMVVPASMHEELQNALVKDLDVLFPSAEVNFKLVEDSHVETRWYILLVAHSEGGIRWGKDYLGSMPKKPKMRAPFVGQVSDKLCRGLFEQVSVGGEVDDHLQDQIVCFQALCDGYSSFPRGEGPDKSPEAVLVDALGNLAIGESRMRKEKTHEPFGHGSMHTKTARWVTSQLLPTVEFYDKGTLVRGIGTTIS</sequence>
<dbReference type="GO" id="GO:0003963">
    <property type="term" value="F:RNA-3'-phosphate cyclase activity"/>
    <property type="evidence" value="ECO:0007669"/>
    <property type="project" value="TreeGrafter"/>
</dbReference>
<dbReference type="PANTHER" id="PTHR11096">
    <property type="entry name" value="RNA 3' TERMINAL PHOSPHATE CYCLASE"/>
    <property type="match status" value="1"/>
</dbReference>
<proteinExistence type="predicted"/>
<reference evidence="2 3" key="1">
    <citation type="journal article" date="2021" name="Nat. Commun.">
        <title>Genetic determinants of endophytism in the Arabidopsis root mycobiome.</title>
        <authorList>
            <person name="Mesny F."/>
            <person name="Miyauchi S."/>
            <person name="Thiergart T."/>
            <person name="Pickel B."/>
            <person name="Atanasova L."/>
            <person name="Karlsson M."/>
            <person name="Huettel B."/>
            <person name="Barry K.W."/>
            <person name="Haridas S."/>
            <person name="Chen C."/>
            <person name="Bauer D."/>
            <person name="Andreopoulos W."/>
            <person name="Pangilinan J."/>
            <person name="LaButti K."/>
            <person name="Riley R."/>
            <person name="Lipzen A."/>
            <person name="Clum A."/>
            <person name="Drula E."/>
            <person name="Henrissat B."/>
            <person name="Kohler A."/>
            <person name="Grigoriev I.V."/>
            <person name="Martin F.M."/>
            <person name="Hacquard S."/>
        </authorList>
    </citation>
    <scope>NUCLEOTIDE SEQUENCE [LARGE SCALE GENOMIC DNA]</scope>
    <source>
        <strain evidence="2 3">MPI-CAGE-CH-0241</strain>
    </source>
</reference>
<dbReference type="Gene3D" id="3.30.360.20">
    <property type="entry name" value="RNA 3'-terminal phosphate cyclase, insert domain"/>
    <property type="match status" value="1"/>
</dbReference>
<dbReference type="InterPro" id="IPR000228">
    <property type="entry name" value="RNA3'_term_phos_cyc"/>
</dbReference>
<dbReference type="AlphaFoldDB" id="A0A9P9AJC7"/>